<dbReference type="Proteomes" id="UP001062846">
    <property type="component" value="Chromosome 8"/>
</dbReference>
<accession>A0ACC0MSC3</accession>
<dbReference type="EMBL" id="CM046395">
    <property type="protein sequence ID" value="KAI8543387.1"/>
    <property type="molecule type" value="Genomic_DNA"/>
</dbReference>
<evidence type="ECO:0000313" key="1">
    <source>
        <dbReference type="EMBL" id="KAI8543387.1"/>
    </source>
</evidence>
<comment type="caution">
    <text evidence="1">The sequence shown here is derived from an EMBL/GenBank/DDBJ whole genome shotgun (WGS) entry which is preliminary data.</text>
</comment>
<sequence>MATNIGMMDSAYFVGRNEILTWINARLQLNLSRVEEASPGAVQCQLMDMIYPGVVPMHKVNFDAKSEYDMIQNYKVLQEVFNKLKIDKHIDVNKLVKSRPLDNLEFLQWLKRYCDSVNGGMMNENYNPKERRSKGGKERCPKGSHRSSKSLQANNLHNSGSGEGMGLNKSFGAKQGITGDVAAGANSSVEIEALTKEITDLKLSMDLLENERDFYFAKLRDIEILCQTPELENLPMAMAIKKILYATDAKEPVPAEARENLHESATEGETDGDNEPIND</sequence>
<keyword evidence="2" id="KW-1185">Reference proteome</keyword>
<evidence type="ECO:0000313" key="2">
    <source>
        <dbReference type="Proteomes" id="UP001062846"/>
    </source>
</evidence>
<gene>
    <name evidence="1" type="ORF">RHMOL_Rhmol08G0213300</name>
</gene>
<proteinExistence type="predicted"/>
<reference evidence="1" key="1">
    <citation type="submission" date="2022-02" db="EMBL/GenBank/DDBJ databases">
        <title>Plant Genome Project.</title>
        <authorList>
            <person name="Zhang R.-G."/>
        </authorList>
    </citation>
    <scope>NUCLEOTIDE SEQUENCE</scope>
    <source>
        <strain evidence="1">AT1</strain>
    </source>
</reference>
<protein>
    <submittedName>
        <fullName evidence="1">Uncharacterized protein</fullName>
    </submittedName>
</protein>
<name>A0ACC0MSC3_RHOML</name>
<organism evidence="1 2">
    <name type="scientific">Rhododendron molle</name>
    <name type="common">Chinese azalea</name>
    <name type="synonym">Azalea mollis</name>
    <dbReference type="NCBI Taxonomy" id="49168"/>
    <lineage>
        <taxon>Eukaryota</taxon>
        <taxon>Viridiplantae</taxon>
        <taxon>Streptophyta</taxon>
        <taxon>Embryophyta</taxon>
        <taxon>Tracheophyta</taxon>
        <taxon>Spermatophyta</taxon>
        <taxon>Magnoliopsida</taxon>
        <taxon>eudicotyledons</taxon>
        <taxon>Gunneridae</taxon>
        <taxon>Pentapetalae</taxon>
        <taxon>asterids</taxon>
        <taxon>Ericales</taxon>
        <taxon>Ericaceae</taxon>
        <taxon>Ericoideae</taxon>
        <taxon>Rhodoreae</taxon>
        <taxon>Rhododendron</taxon>
    </lineage>
</organism>